<dbReference type="AlphaFoldDB" id="A0A835YQT9"/>
<protein>
    <recommendedName>
        <fullName evidence="8">SET domain-containing protein</fullName>
    </recommendedName>
</protein>
<comment type="subcellular location">
    <subcellularLocation>
        <location evidence="2">Chromosome</location>
    </subcellularLocation>
    <subcellularLocation>
        <location evidence="1">Nucleus</location>
    </subcellularLocation>
</comment>
<dbReference type="GO" id="GO:0005634">
    <property type="term" value="C:nucleus"/>
    <property type="evidence" value="ECO:0007669"/>
    <property type="project" value="UniProtKB-SubCell"/>
</dbReference>
<dbReference type="SUPFAM" id="SSF82199">
    <property type="entry name" value="SET domain"/>
    <property type="match status" value="1"/>
</dbReference>
<dbReference type="GO" id="GO:0008168">
    <property type="term" value="F:methyltransferase activity"/>
    <property type="evidence" value="ECO:0007669"/>
    <property type="project" value="UniProtKB-KW"/>
</dbReference>
<feature type="non-terminal residue" evidence="9">
    <location>
        <position position="1"/>
    </location>
</feature>
<dbReference type="Gene3D" id="2.170.270.10">
    <property type="entry name" value="SET domain"/>
    <property type="match status" value="1"/>
</dbReference>
<name>A0A835YQT9_9STRA</name>
<comment type="caution">
    <text evidence="9">The sequence shown here is derived from an EMBL/GenBank/DDBJ whole genome shotgun (WGS) entry which is preliminary data.</text>
</comment>
<sequence>GLGLFAKAAIAAGALVAELTGEVLPEHAYAQREVAAAAAAARSGVRYSSYGLKLAGGEVVDARHKGGVARFVNHACAPSCVARMVLLGGERRVGVFARRRLQAGDEVTVYYRHIAALAYPMGCCCGARGCVTRLAPTLSLP</sequence>
<accession>A0A835YQT9</accession>
<feature type="domain" description="SET" evidence="8">
    <location>
        <begin position="1"/>
        <end position="112"/>
    </location>
</feature>
<dbReference type="OrthoDB" id="125049at2759"/>
<feature type="non-terminal residue" evidence="9">
    <location>
        <position position="141"/>
    </location>
</feature>
<evidence type="ECO:0000256" key="7">
    <source>
        <dbReference type="ARBA" id="ARBA00023242"/>
    </source>
</evidence>
<keyword evidence="7" id="KW-0539">Nucleus</keyword>
<dbReference type="InterPro" id="IPR050777">
    <property type="entry name" value="SET2_Histone-Lys_MeTrsfase"/>
</dbReference>
<keyword evidence="3" id="KW-0158">Chromosome</keyword>
<dbReference type="SMART" id="SM00317">
    <property type="entry name" value="SET"/>
    <property type="match status" value="1"/>
</dbReference>
<proteinExistence type="predicted"/>
<dbReference type="InterPro" id="IPR046341">
    <property type="entry name" value="SET_dom_sf"/>
</dbReference>
<dbReference type="InterPro" id="IPR001214">
    <property type="entry name" value="SET_dom"/>
</dbReference>
<dbReference type="Pfam" id="PF00856">
    <property type="entry name" value="SET"/>
    <property type="match status" value="1"/>
</dbReference>
<evidence type="ECO:0000256" key="3">
    <source>
        <dbReference type="ARBA" id="ARBA00022454"/>
    </source>
</evidence>
<dbReference type="Proteomes" id="UP000664859">
    <property type="component" value="Unassembled WGS sequence"/>
</dbReference>
<evidence type="ECO:0000256" key="1">
    <source>
        <dbReference type="ARBA" id="ARBA00004123"/>
    </source>
</evidence>
<reference evidence="9" key="1">
    <citation type="submission" date="2021-02" db="EMBL/GenBank/DDBJ databases">
        <title>First Annotated Genome of the Yellow-green Alga Tribonema minus.</title>
        <authorList>
            <person name="Mahan K.M."/>
        </authorList>
    </citation>
    <scope>NUCLEOTIDE SEQUENCE</scope>
    <source>
        <strain evidence="9">UTEX B ZZ1240</strain>
    </source>
</reference>
<evidence type="ECO:0000256" key="4">
    <source>
        <dbReference type="ARBA" id="ARBA00022603"/>
    </source>
</evidence>
<dbReference type="PROSITE" id="PS50280">
    <property type="entry name" value="SET"/>
    <property type="match status" value="1"/>
</dbReference>
<keyword evidence="4" id="KW-0489">Methyltransferase</keyword>
<evidence type="ECO:0000256" key="2">
    <source>
        <dbReference type="ARBA" id="ARBA00004286"/>
    </source>
</evidence>
<evidence type="ECO:0000313" key="9">
    <source>
        <dbReference type="EMBL" id="KAG5177995.1"/>
    </source>
</evidence>
<evidence type="ECO:0000313" key="10">
    <source>
        <dbReference type="Proteomes" id="UP000664859"/>
    </source>
</evidence>
<dbReference type="PANTHER" id="PTHR22884">
    <property type="entry name" value="SET DOMAIN PROTEINS"/>
    <property type="match status" value="1"/>
</dbReference>
<keyword evidence="6" id="KW-0949">S-adenosyl-L-methionine</keyword>
<keyword evidence="10" id="KW-1185">Reference proteome</keyword>
<dbReference type="EMBL" id="JAFCMP010000519">
    <property type="protein sequence ID" value="KAG5177995.1"/>
    <property type="molecule type" value="Genomic_DNA"/>
</dbReference>
<evidence type="ECO:0000256" key="5">
    <source>
        <dbReference type="ARBA" id="ARBA00022679"/>
    </source>
</evidence>
<dbReference type="GO" id="GO:0005694">
    <property type="term" value="C:chromosome"/>
    <property type="evidence" value="ECO:0007669"/>
    <property type="project" value="UniProtKB-SubCell"/>
</dbReference>
<gene>
    <name evidence="9" type="ORF">JKP88DRAFT_330933</name>
</gene>
<keyword evidence="5" id="KW-0808">Transferase</keyword>
<evidence type="ECO:0000259" key="8">
    <source>
        <dbReference type="PROSITE" id="PS50280"/>
    </source>
</evidence>
<organism evidence="9 10">
    <name type="scientific">Tribonema minus</name>
    <dbReference type="NCBI Taxonomy" id="303371"/>
    <lineage>
        <taxon>Eukaryota</taxon>
        <taxon>Sar</taxon>
        <taxon>Stramenopiles</taxon>
        <taxon>Ochrophyta</taxon>
        <taxon>PX clade</taxon>
        <taxon>Xanthophyceae</taxon>
        <taxon>Tribonematales</taxon>
        <taxon>Tribonemataceae</taxon>
        <taxon>Tribonema</taxon>
    </lineage>
</organism>
<dbReference type="GO" id="GO:0032259">
    <property type="term" value="P:methylation"/>
    <property type="evidence" value="ECO:0007669"/>
    <property type="project" value="UniProtKB-KW"/>
</dbReference>
<evidence type="ECO:0000256" key="6">
    <source>
        <dbReference type="ARBA" id="ARBA00022691"/>
    </source>
</evidence>